<evidence type="ECO:0000313" key="3">
    <source>
        <dbReference type="Proteomes" id="UP001221142"/>
    </source>
</evidence>
<protein>
    <recommendedName>
        <fullName evidence="1">F-box domain-containing protein</fullName>
    </recommendedName>
</protein>
<dbReference type="Pfam" id="PF12937">
    <property type="entry name" value="F-box-like"/>
    <property type="match status" value="1"/>
</dbReference>
<feature type="domain" description="F-box" evidence="1">
    <location>
        <begin position="1"/>
        <end position="47"/>
    </location>
</feature>
<keyword evidence="3" id="KW-1185">Reference proteome</keyword>
<accession>A0AAD7FGZ7</accession>
<dbReference type="CDD" id="cd09917">
    <property type="entry name" value="F-box_SF"/>
    <property type="match status" value="1"/>
</dbReference>
<gene>
    <name evidence="2" type="ORF">FB45DRAFT_1033452</name>
</gene>
<name>A0AAD7FGZ7_9AGAR</name>
<dbReference type="InterPro" id="IPR001810">
    <property type="entry name" value="F-box_dom"/>
</dbReference>
<reference evidence="2" key="1">
    <citation type="submission" date="2023-03" db="EMBL/GenBank/DDBJ databases">
        <title>Massive genome expansion in bonnet fungi (Mycena s.s.) driven by repeated elements and novel gene families across ecological guilds.</title>
        <authorList>
            <consortium name="Lawrence Berkeley National Laboratory"/>
            <person name="Harder C.B."/>
            <person name="Miyauchi S."/>
            <person name="Viragh M."/>
            <person name="Kuo A."/>
            <person name="Thoen E."/>
            <person name="Andreopoulos B."/>
            <person name="Lu D."/>
            <person name="Skrede I."/>
            <person name="Drula E."/>
            <person name="Henrissat B."/>
            <person name="Morin E."/>
            <person name="Kohler A."/>
            <person name="Barry K."/>
            <person name="LaButti K."/>
            <person name="Morin E."/>
            <person name="Salamov A."/>
            <person name="Lipzen A."/>
            <person name="Mereny Z."/>
            <person name="Hegedus B."/>
            <person name="Baldrian P."/>
            <person name="Stursova M."/>
            <person name="Weitz H."/>
            <person name="Taylor A."/>
            <person name="Grigoriev I.V."/>
            <person name="Nagy L.G."/>
            <person name="Martin F."/>
            <person name="Kauserud H."/>
        </authorList>
    </citation>
    <scope>NUCLEOTIDE SEQUENCE</scope>
    <source>
        <strain evidence="2">9284</strain>
    </source>
</reference>
<proteinExistence type="predicted"/>
<dbReference type="Gene3D" id="1.20.1280.50">
    <property type="match status" value="1"/>
</dbReference>
<evidence type="ECO:0000313" key="2">
    <source>
        <dbReference type="EMBL" id="KAJ7619604.1"/>
    </source>
</evidence>
<dbReference type="Proteomes" id="UP001221142">
    <property type="component" value="Unassembled WGS sequence"/>
</dbReference>
<dbReference type="InterPro" id="IPR036047">
    <property type="entry name" value="F-box-like_dom_sf"/>
</dbReference>
<organism evidence="2 3">
    <name type="scientific">Roridomyces roridus</name>
    <dbReference type="NCBI Taxonomy" id="1738132"/>
    <lineage>
        <taxon>Eukaryota</taxon>
        <taxon>Fungi</taxon>
        <taxon>Dikarya</taxon>
        <taxon>Basidiomycota</taxon>
        <taxon>Agaricomycotina</taxon>
        <taxon>Agaricomycetes</taxon>
        <taxon>Agaricomycetidae</taxon>
        <taxon>Agaricales</taxon>
        <taxon>Marasmiineae</taxon>
        <taxon>Mycenaceae</taxon>
        <taxon>Roridomyces</taxon>
    </lineage>
</organism>
<dbReference type="SUPFAM" id="SSF81383">
    <property type="entry name" value="F-box domain"/>
    <property type="match status" value="1"/>
</dbReference>
<sequence length="346" mass="40375">MTKLEDLPTELALEIIPHLPLKGLIAAEGVCREWKEFVAIADIYPPRRALFKLYQKIVRDPLFRDLDTRPWLWANLERFDRQAYLDYILSQHNYIPEDFRLWILEWPNKAVIACAWPGLPEVYCAKEADDVERIAGYNHLGCLEPQVHKIIVDLFKITLPGGCSDGGDFASCCARLRFLEQCADAQIDQQASKSAPKPEPGVDHPLGYYLMPEMFYYEPPAILSRVQDTMCFPAILVWEKDNLGQTWLVLSPESPFAVYSFPDNFGEYQEYMCHQYPTWIAWLESQLRRMHRAADWKPKITGRPRQCDEDGNVIDLTAWFQEQERYAPRWTEEDEEEYIVLTQTDT</sequence>
<comment type="caution">
    <text evidence="2">The sequence shown here is derived from an EMBL/GenBank/DDBJ whole genome shotgun (WGS) entry which is preliminary data.</text>
</comment>
<evidence type="ECO:0000259" key="1">
    <source>
        <dbReference type="PROSITE" id="PS50181"/>
    </source>
</evidence>
<dbReference type="PROSITE" id="PS50181">
    <property type="entry name" value="FBOX"/>
    <property type="match status" value="1"/>
</dbReference>
<dbReference type="EMBL" id="JARKIF010000018">
    <property type="protein sequence ID" value="KAJ7619604.1"/>
    <property type="molecule type" value="Genomic_DNA"/>
</dbReference>
<dbReference type="AlphaFoldDB" id="A0AAD7FGZ7"/>